<keyword evidence="2" id="KW-1185">Reference proteome</keyword>
<dbReference type="Proteomes" id="UP000317484">
    <property type="component" value="Unassembled WGS sequence"/>
</dbReference>
<accession>A0A521EY85</accession>
<name>A0A521EY85_9ACTN</name>
<dbReference type="NCBIfam" id="NF041060">
    <property type="entry name" value="DpdB"/>
    <property type="match status" value="1"/>
</dbReference>
<organism evidence="1 2">
    <name type="scientific">Geodermatophilus aquaeductus</name>
    <dbReference type="NCBI Taxonomy" id="1564161"/>
    <lineage>
        <taxon>Bacteria</taxon>
        <taxon>Bacillati</taxon>
        <taxon>Actinomycetota</taxon>
        <taxon>Actinomycetes</taxon>
        <taxon>Geodermatophilales</taxon>
        <taxon>Geodermatophilaceae</taxon>
        <taxon>Geodermatophilus</taxon>
    </lineage>
</organism>
<dbReference type="AlphaFoldDB" id="A0A521EY85"/>
<evidence type="ECO:0000313" key="2">
    <source>
        <dbReference type="Proteomes" id="UP000317484"/>
    </source>
</evidence>
<reference evidence="1 2" key="1">
    <citation type="submission" date="2017-05" db="EMBL/GenBank/DDBJ databases">
        <authorList>
            <person name="Varghese N."/>
            <person name="Submissions S."/>
        </authorList>
    </citation>
    <scope>NUCLEOTIDE SEQUENCE [LARGE SCALE GENOMIC DNA]</scope>
    <source>
        <strain evidence="1 2">DSM 46834</strain>
    </source>
</reference>
<dbReference type="RefSeq" id="WP_142459487.1">
    <property type="nucleotide sequence ID" value="NZ_FXTJ01000006.1"/>
</dbReference>
<dbReference type="InterPro" id="IPR017601">
    <property type="entry name" value="DGQHR-contain_dom"/>
</dbReference>
<evidence type="ECO:0000313" key="1">
    <source>
        <dbReference type="EMBL" id="SMO88879.1"/>
    </source>
</evidence>
<proteinExistence type="predicted"/>
<dbReference type="NCBIfam" id="TIGR03187">
    <property type="entry name" value="DGQHR"/>
    <property type="match status" value="1"/>
</dbReference>
<dbReference type="CDD" id="cd16413">
    <property type="entry name" value="DGQHR_domain"/>
    <property type="match status" value="1"/>
</dbReference>
<dbReference type="Pfam" id="PF14072">
    <property type="entry name" value="DndB"/>
    <property type="match status" value="1"/>
</dbReference>
<dbReference type="EMBL" id="FXTJ01000006">
    <property type="protein sequence ID" value="SMO88879.1"/>
    <property type="molecule type" value="Genomic_DNA"/>
</dbReference>
<protein>
    <submittedName>
        <fullName evidence="1">DGQHR domain-containing protein</fullName>
    </submittedName>
</protein>
<gene>
    <name evidence="1" type="ORF">SAMN06273567_106137</name>
</gene>
<sequence length="379" mass="42306">MTVPENVLQRRALSVLQPSGTPVFLFTVTAAELLEVADISRISRDEEGQLIGYQRPEVRRHVNQIVEYLDGDSVLFPHAVIVALPSTVKFRQSRGPGTHDGLAAAGTLEIPLPKPGEPRPGWLVDGQQRALALARTKRQDLPVPVTAFIADDIEVQRDQFLRVNNVQPLPRGLVTELLPEVWTSLSPKMSAKRIPSALVDLLNRQPASPFHGLIKRASTPDTEKTQAVVTDTVLVSAIEESLNSSAGALYPYRNMATAETDIDGIYRLLLCYWRAVRATFPDAWGLPPTQSRLMHGTGLRAMARLMDRVMLTIDPTHKDAEDAVRRELKKVAPYCRWTAGEWDDLGVAWDALQNIQRDIRMLSNYLVRLYIQESQKARA</sequence>
<dbReference type="InterPro" id="IPR017642">
    <property type="entry name" value="DNA_S_mod_DndB"/>
</dbReference>